<comment type="similarity">
    <text evidence="2">Belongs to the sulfatase family.</text>
</comment>
<dbReference type="SUPFAM" id="SSF53649">
    <property type="entry name" value="Alkaline phosphatase-like"/>
    <property type="match status" value="1"/>
</dbReference>
<dbReference type="GO" id="GO:0004423">
    <property type="term" value="F:iduronate-2-sulfatase activity"/>
    <property type="evidence" value="ECO:0007669"/>
    <property type="project" value="InterPro"/>
</dbReference>
<dbReference type="PANTHER" id="PTHR45953:SF1">
    <property type="entry name" value="IDURONATE 2-SULFATASE"/>
    <property type="match status" value="1"/>
</dbReference>
<evidence type="ECO:0000256" key="3">
    <source>
        <dbReference type="ARBA" id="ARBA00022723"/>
    </source>
</evidence>
<comment type="caution">
    <text evidence="9">The sequence shown here is derived from an EMBL/GenBank/DDBJ whole genome shotgun (WGS) entry which is preliminary data.</text>
</comment>
<dbReference type="Pfam" id="PF00884">
    <property type="entry name" value="Sulfatase"/>
    <property type="match status" value="1"/>
</dbReference>
<evidence type="ECO:0000313" key="10">
    <source>
        <dbReference type="Proteomes" id="UP000617628"/>
    </source>
</evidence>
<keyword evidence="4 7" id="KW-0732">Signal</keyword>
<dbReference type="PANTHER" id="PTHR45953">
    <property type="entry name" value="IDURONATE 2-SULFATASE"/>
    <property type="match status" value="1"/>
</dbReference>
<dbReference type="AlphaFoldDB" id="A0A934VSG9"/>
<dbReference type="GO" id="GO:0046872">
    <property type="term" value="F:metal ion binding"/>
    <property type="evidence" value="ECO:0007669"/>
    <property type="project" value="UniProtKB-KW"/>
</dbReference>
<evidence type="ECO:0000256" key="6">
    <source>
        <dbReference type="ARBA" id="ARBA00022837"/>
    </source>
</evidence>
<keyword evidence="5" id="KW-0378">Hydrolase</keyword>
<evidence type="ECO:0000256" key="1">
    <source>
        <dbReference type="ARBA" id="ARBA00001913"/>
    </source>
</evidence>
<dbReference type="GO" id="GO:0005737">
    <property type="term" value="C:cytoplasm"/>
    <property type="evidence" value="ECO:0007669"/>
    <property type="project" value="TreeGrafter"/>
</dbReference>
<organism evidence="9 10">
    <name type="scientific">Pelagicoccus mobilis</name>
    <dbReference type="NCBI Taxonomy" id="415221"/>
    <lineage>
        <taxon>Bacteria</taxon>
        <taxon>Pseudomonadati</taxon>
        <taxon>Verrucomicrobiota</taxon>
        <taxon>Opitutia</taxon>
        <taxon>Puniceicoccales</taxon>
        <taxon>Pelagicoccaceae</taxon>
        <taxon>Pelagicoccus</taxon>
    </lineage>
</organism>
<dbReference type="InterPro" id="IPR017850">
    <property type="entry name" value="Alkaline_phosphatase_core_sf"/>
</dbReference>
<feature type="signal peptide" evidence="7">
    <location>
        <begin position="1"/>
        <end position="17"/>
    </location>
</feature>
<accession>A0A934VSG9</accession>
<evidence type="ECO:0000256" key="4">
    <source>
        <dbReference type="ARBA" id="ARBA00022729"/>
    </source>
</evidence>
<keyword evidence="6" id="KW-0106">Calcium</keyword>
<evidence type="ECO:0000259" key="8">
    <source>
        <dbReference type="Pfam" id="PF00884"/>
    </source>
</evidence>
<dbReference type="RefSeq" id="WP_200357219.1">
    <property type="nucleotide sequence ID" value="NZ_JAENIL010000039.1"/>
</dbReference>
<dbReference type="CDD" id="cd16030">
    <property type="entry name" value="iduronate-2-sulfatase"/>
    <property type="match status" value="1"/>
</dbReference>
<dbReference type="Proteomes" id="UP000617628">
    <property type="component" value="Unassembled WGS sequence"/>
</dbReference>
<feature type="domain" description="Sulfatase N-terminal" evidence="8">
    <location>
        <begin position="24"/>
        <end position="386"/>
    </location>
</feature>
<reference evidence="9" key="1">
    <citation type="submission" date="2021-01" db="EMBL/GenBank/DDBJ databases">
        <title>Modified the classification status of verrucomicrobia.</title>
        <authorList>
            <person name="Feng X."/>
        </authorList>
    </citation>
    <scope>NUCLEOTIDE SEQUENCE</scope>
    <source>
        <strain evidence="9">KCTC 13126</strain>
    </source>
</reference>
<feature type="chain" id="PRO_5036838607" evidence="7">
    <location>
        <begin position="18"/>
        <end position="485"/>
    </location>
</feature>
<evidence type="ECO:0000256" key="5">
    <source>
        <dbReference type="ARBA" id="ARBA00022801"/>
    </source>
</evidence>
<gene>
    <name evidence="9" type="ORF">JIN87_19125</name>
</gene>
<dbReference type="InterPro" id="IPR000917">
    <property type="entry name" value="Sulfatase_N"/>
</dbReference>
<evidence type="ECO:0000313" key="9">
    <source>
        <dbReference type="EMBL" id="MBK1879005.1"/>
    </source>
</evidence>
<comment type="cofactor">
    <cofactor evidence="1">
        <name>Ca(2+)</name>
        <dbReference type="ChEBI" id="CHEBI:29108"/>
    </cofactor>
</comment>
<keyword evidence="10" id="KW-1185">Reference proteome</keyword>
<name>A0A934VSG9_9BACT</name>
<dbReference type="EMBL" id="JAENIL010000039">
    <property type="protein sequence ID" value="MBK1879005.1"/>
    <property type="molecule type" value="Genomic_DNA"/>
</dbReference>
<dbReference type="Gene3D" id="3.40.720.10">
    <property type="entry name" value="Alkaline Phosphatase, subunit A"/>
    <property type="match status" value="1"/>
</dbReference>
<evidence type="ECO:0000256" key="2">
    <source>
        <dbReference type="ARBA" id="ARBA00008779"/>
    </source>
</evidence>
<evidence type="ECO:0000256" key="7">
    <source>
        <dbReference type="SAM" id="SignalP"/>
    </source>
</evidence>
<sequence>MRLVPVILSLSIPFVFAFGKSEQPNVLFIVCDDLNTHVSTSGYEHIKTPAFDKLAETGMTFNRAYCQYPVCNSSRTSFLHSLYPQSSGVVSNKVDIRETRPGTVSMPQLFKENGYWTAATGKVYHNLKSTPGKDTWDESHWFDNDEMPMVIPVREAFEKKHGPVTDRKNVKKWKEIYYDIATQTKNQKPGYGPSGLRDDQHKDGKNALKVIEWLEKESFGDKPFFISLGIHKPHGPFLAPDKYFDLYPKDELQFSLASKDFWKQAPREAGTKRYEGFDFEFGVENDALRRANMQAYHACISFIDAQIGLVLDALEETGKADNTIVVLISDHGYHLGDHFMWGKVTLFEICARVPMLVRAPGITRPGSKSEGLVELLDIFPTLTEICGLEDPEHVQGQSFLRNMKNSEADGKEVVYTVVTRGKNLGQAVRTERWRYAKWSSGEELYDLKKDPGELKNLAGSPEHAGILQKMRNHLEEIDARAGEKR</sequence>
<proteinExistence type="inferred from homology"/>
<protein>
    <submittedName>
        <fullName evidence="9">Sulfatase</fullName>
    </submittedName>
</protein>
<dbReference type="InterPro" id="IPR035874">
    <property type="entry name" value="IDS"/>
</dbReference>
<keyword evidence="3" id="KW-0479">Metal-binding</keyword>